<keyword evidence="3" id="KW-1185">Reference proteome</keyword>
<dbReference type="Proteomes" id="UP000092024">
    <property type="component" value="Unassembled WGS sequence"/>
</dbReference>
<reference evidence="2 3" key="1">
    <citation type="submission" date="2016-05" db="EMBL/GenBank/DDBJ databases">
        <title>Paenibacillus oryzae. sp. nov., isolated from the rice root.</title>
        <authorList>
            <person name="Zhang J."/>
            <person name="Zhang X."/>
        </authorList>
    </citation>
    <scope>NUCLEOTIDE SEQUENCE [LARGE SCALE GENOMIC DNA]</scope>
    <source>
        <strain evidence="2 3">1DrF-4</strain>
    </source>
</reference>
<feature type="region of interest" description="Disordered" evidence="1">
    <location>
        <begin position="1"/>
        <end position="45"/>
    </location>
</feature>
<evidence type="ECO:0000313" key="2">
    <source>
        <dbReference type="EMBL" id="OBR67609.1"/>
    </source>
</evidence>
<dbReference type="EMBL" id="LYPA01000032">
    <property type="protein sequence ID" value="OBR67609.1"/>
    <property type="molecule type" value="Genomic_DNA"/>
</dbReference>
<evidence type="ECO:0000313" key="3">
    <source>
        <dbReference type="Proteomes" id="UP000092024"/>
    </source>
</evidence>
<evidence type="ECO:0000256" key="1">
    <source>
        <dbReference type="SAM" id="MobiDB-lite"/>
    </source>
</evidence>
<sequence length="96" mass="11495">MRVNTGKRRRTSNRAVCLKRKNAQAISHASQEKKERKQRSYVSGEKNEQEIGHLYQAKNVQAIAIRLKRKKRKQPALRLRCLRFIWNVKYKCEYSH</sequence>
<name>A0A1A5YPT0_9BACL</name>
<organism evidence="2 3">
    <name type="scientific">Paenibacillus oryzae</name>
    <dbReference type="NCBI Taxonomy" id="1844972"/>
    <lineage>
        <taxon>Bacteria</taxon>
        <taxon>Bacillati</taxon>
        <taxon>Bacillota</taxon>
        <taxon>Bacilli</taxon>
        <taxon>Bacillales</taxon>
        <taxon>Paenibacillaceae</taxon>
        <taxon>Paenibacillus</taxon>
    </lineage>
</organism>
<comment type="caution">
    <text evidence="2">The sequence shown here is derived from an EMBL/GenBank/DDBJ whole genome shotgun (WGS) entry which is preliminary data.</text>
</comment>
<dbReference type="AlphaFoldDB" id="A0A1A5YPT0"/>
<gene>
    <name evidence="2" type="ORF">A7K91_22265</name>
</gene>
<protein>
    <submittedName>
        <fullName evidence="2">Uncharacterized protein</fullName>
    </submittedName>
</protein>
<proteinExistence type="predicted"/>
<feature type="compositionally biased region" description="Basic residues" evidence="1">
    <location>
        <begin position="1"/>
        <end position="22"/>
    </location>
</feature>
<accession>A0A1A5YPT0</accession>